<dbReference type="OrthoDB" id="9788724at2"/>
<dbReference type="AlphaFoldDB" id="A0A0W0STE2"/>
<dbReference type="RefSeq" id="WP_058440679.1">
    <property type="nucleotide sequence ID" value="NZ_CAAAHU010000007.1"/>
</dbReference>
<sequence length="368" mass="41515">MTAIEKKISRLLSLDVFRGLTIALMILINSPGNPTAYAWLEHSEWNGCTLADVVFPFFIFIVGVSLVFSLTKAKASGLTSGQLLPKIIRRSFIIFLIGLLLNAFPNHFDLVTLRVYGVLQRIAICYFVCAMLFLTTRISTQIVLLALLLIGYWLLMTLVPVPGYGLDDLTPQGNLAAYVDRMIFSANHLYGKFFDPEGLLSTLPTIATGLIGNLTGFWLLTPRKNSEKFKGMIVAGILSLVVGWFWGLEFPINKALWTSSYVLWTGGLALLVLGLCYWLIEIKGWKKWSKPLEIFGVNALAVYFLHILLLKIQLMITTTSGNLRLFITDHLFGWASMQNASLFYALTYTLFWLFILTILYRKKIFIKI</sequence>
<dbReference type="InterPro" id="IPR012429">
    <property type="entry name" value="HGSNAT_cat"/>
</dbReference>
<feature type="domain" description="Heparan-alpha-glucosaminide N-acetyltransferase catalytic" evidence="2">
    <location>
        <begin position="10"/>
        <end position="157"/>
    </location>
</feature>
<name>A0A0W0STE2_9GAMM</name>
<evidence type="ECO:0000313" key="3">
    <source>
        <dbReference type="EMBL" id="KTC86646.1"/>
    </source>
</evidence>
<feature type="transmembrane region" description="Helical" evidence="1">
    <location>
        <begin position="341"/>
        <end position="360"/>
    </location>
</feature>
<proteinExistence type="predicted"/>
<feature type="transmembrane region" description="Helical" evidence="1">
    <location>
        <begin position="50"/>
        <end position="70"/>
    </location>
</feature>
<accession>A0A0W0STE2</accession>
<feature type="transmembrane region" description="Helical" evidence="1">
    <location>
        <begin position="199"/>
        <end position="220"/>
    </location>
</feature>
<feature type="transmembrane region" description="Helical" evidence="1">
    <location>
        <begin position="261"/>
        <end position="280"/>
    </location>
</feature>
<dbReference type="PANTHER" id="PTHR31061:SF24">
    <property type="entry name" value="LD22376P"/>
    <property type="match status" value="1"/>
</dbReference>
<gene>
    <name evidence="3" type="ORF">Lbru_0587</name>
</gene>
<keyword evidence="4" id="KW-1185">Reference proteome</keyword>
<evidence type="ECO:0000313" key="4">
    <source>
        <dbReference type="Proteomes" id="UP000054742"/>
    </source>
</evidence>
<keyword evidence="1" id="KW-0812">Transmembrane</keyword>
<dbReference type="Pfam" id="PF07786">
    <property type="entry name" value="HGSNAT_cat"/>
    <property type="match status" value="1"/>
</dbReference>
<feature type="transmembrane region" description="Helical" evidence="1">
    <location>
        <begin position="232"/>
        <end position="249"/>
    </location>
</feature>
<keyword evidence="3" id="KW-0808">Transferase</keyword>
<feature type="transmembrane region" description="Helical" evidence="1">
    <location>
        <begin position="114"/>
        <end position="135"/>
    </location>
</feature>
<keyword evidence="3" id="KW-0012">Acyltransferase</keyword>
<dbReference type="STRING" id="29422.Lbru_0587"/>
<evidence type="ECO:0000259" key="2">
    <source>
        <dbReference type="Pfam" id="PF07786"/>
    </source>
</evidence>
<feature type="transmembrane region" description="Helical" evidence="1">
    <location>
        <begin position="91"/>
        <end position="108"/>
    </location>
</feature>
<dbReference type="EC" id="2.3.1.78" evidence="3"/>
<protein>
    <submittedName>
        <fullName evidence="3">Putative Heparan-alpha-glucosaminide N-acetyltransferase</fullName>
        <ecNumber evidence="3">2.3.1.78</ecNumber>
    </submittedName>
</protein>
<feature type="transmembrane region" description="Helical" evidence="1">
    <location>
        <begin position="12"/>
        <end position="30"/>
    </location>
</feature>
<dbReference type="PANTHER" id="PTHR31061">
    <property type="entry name" value="LD22376P"/>
    <property type="match status" value="1"/>
</dbReference>
<feature type="transmembrane region" description="Helical" evidence="1">
    <location>
        <begin position="292"/>
        <end position="316"/>
    </location>
</feature>
<organism evidence="3 4">
    <name type="scientific">Legionella brunensis</name>
    <dbReference type="NCBI Taxonomy" id="29422"/>
    <lineage>
        <taxon>Bacteria</taxon>
        <taxon>Pseudomonadati</taxon>
        <taxon>Pseudomonadota</taxon>
        <taxon>Gammaproteobacteria</taxon>
        <taxon>Legionellales</taxon>
        <taxon>Legionellaceae</taxon>
        <taxon>Legionella</taxon>
    </lineage>
</organism>
<feature type="transmembrane region" description="Helical" evidence="1">
    <location>
        <begin position="142"/>
        <end position="161"/>
    </location>
</feature>
<dbReference type="GO" id="GO:0015019">
    <property type="term" value="F:heparan-alpha-glucosaminide N-acetyltransferase activity"/>
    <property type="evidence" value="ECO:0007669"/>
    <property type="project" value="UniProtKB-EC"/>
</dbReference>
<dbReference type="EMBL" id="LNXV01000004">
    <property type="protein sequence ID" value="KTC86646.1"/>
    <property type="molecule type" value="Genomic_DNA"/>
</dbReference>
<dbReference type="PATRIC" id="fig|29422.6.peg.617"/>
<reference evidence="3 4" key="1">
    <citation type="submission" date="2015-11" db="EMBL/GenBank/DDBJ databases">
        <title>Genomic analysis of 38 Legionella species identifies large and diverse effector repertoires.</title>
        <authorList>
            <person name="Burstein D."/>
            <person name="Amaro F."/>
            <person name="Zusman T."/>
            <person name="Lifshitz Z."/>
            <person name="Cohen O."/>
            <person name="Gilbert J.A."/>
            <person name="Pupko T."/>
            <person name="Shuman H.A."/>
            <person name="Segal G."/>
        </authorList>
    </citation>
    <scope>NUCLEOTIDE SEQUENCE [LARGE SCALE GENOMIC DNA]</scope>
    <source>
        <strain evidence="3 4">ATCC 43878</strain>
    </source>
</reference>
<keyword evidence="1" id="KW-0472">Membrane</keyword>
<keyword evidence="1" id="KW-1133">Transmembrane helix</keyword>
<comment type="caution">
    <text evidence="3">The sequence shown here is derived from an EMBL/GenBank/DDBJ whole genome shotgun (WGS) entry which is preliminary data.</text>
</comment>
<evidence type="ECO:0000256" key="1">
    <source>
        <dbReference type="SAM" id="Phobius"/>
    </source>
</evidence>
<dbReference type="Proteomes" id="UP000054742">
    <property type="component" value="Unassembled WGS sequence"/>
</dbReference>